<dbReference type="AlphaFoldDB" id="A0A6G1KZ96"/>
<dbReference type="InterPro" id="IPR050228">
    <property type="entry name" value="Carboxylesterase_BioH"/>
</dbReference>
<dbReference type="CDD" id="cd12809">
    <property type="entry name" value="Esterase_713_like-2"/>
    <property type="match status" value="1"/>
</dbReference>
<keyword evidence="1" id="KW-0732">Signal</keyword>
<feature type="domain" description="AB hydrolase-1" evidence="2">
    <location>
        <begin position="74"/>
        <end position="366"/>
    </location>
</feature>
<keyword evidence="4" id="KW-1185">Reference proteome</keyword>
<evidence type="ECO:0000313" key="4">
    <source>
        <dbReference type="Proteomes" id="UP000799436"/>
    </source>
</evidence>
<dbReference type="InterPro" id="IPR000073">
    <property type="entry name" value="AB_hydrolase_1"/>
</dbReference>
<dbReference type="Proteomes" id="UP000799436">
    <property type="component" value="Unassembled WGS sequence"/>
</dbReference>
<feature type="signal peptide" evidence="1">
    <location>
        <begin position="1"/>
        <end position="19"/>
    </location>
</feature>
<dbReference type="Pfam" id="PF12697">
    <property type="entry name" value="Abhydrolase_6"/>
    <property type="match status" value="1"/>
</dbReference>
<dbReference type="SUPFAM" id="SSF53474">
    <property type="entry name" value="alpha/beta-Hydrolases"/>
    <property type="match status" value="1"/>
</dbReference>
<gene>
    <name evidence="3" type="ORF">EJ03DRAFT_330595</name>
</gene>
<keyword evidence="3" id="KW-0378">Hydrolase</keyword>
<proteinExistence type="predicted"/>
<evidence type="ECO:0000256" key="1">
    <source>
        <dbReference type="SAM" id="SignalP"/>
    </source>
</evidence>
<accession>A0A6G1KZ96</accession>
<organism evidence="3 4">
    <name type="scientific">Teratosphaeria nubilosa</name>
    <dbReference type="NCBI Taxonomy" id="161662"/>
    <lineage>
        <taxon>Eukaryota</taxon>
        <taxon>Fungi</taxon>
        <taxon>Dikarya</taxon>
        <taxon>Ascomycota</taxon>
        <taxon>Pezizomycotina</taxon>
        <taxon>Dothideomycetes</taxon>
        <taxon>Dothideomycetidae</taxon>
        <taxon>Mycosphaerellales</taxon>
        <taxon>Teratosphaeriaceae</taxon>
        <taxon>Teratosphaeria</taxon>
    </lineage>
</organism>
<dbReference type="OrthoDB" id="9978720at2759"/>
<dbReference type="GO" id="GO:0016787">
    <property type="term" value="F:hydrolase activity"/>
    <property type="evidence" value="ECO:0007669"/>
    <property type="project" value="UniProtKB-KW"/>
</dbReference>
<protein>
    <submittedName>
        <fullName evidence="3">Alpha/beta-hydrolase</fullName>
    </submittedName>
</protein>
<feature type="chain" id="PRO_5026252278" evidence="1">
    <location>
        <begin position="20"/>
        <end position="376"/>
    </location>
</feature>
<sequence>MKYLNLGGCALLALPYAAATSNSTTHGEVPYIRDFFYAGGEYTSDGSGGHIFHNPMYVEHLKPAAGERKAIPLVFIHGQAQTGTNFLNKPDGGAGWASYFIRQGYELYIVDQTLRGRSAWQPSAGATEPSTYSTEIIQERFTAPRLYDLWPQAVNHTQWPGNGTMGDPTYDAFYSSNVQFINNATYQQRTVQAAGAQLLDRIGKKVILIGHSQGGLMPPLIADVRPNLTEAIILLEPTGPPFQEAIFSNTSARPYGVTDIPITYSPPVTTASTDLVRQTYPATSADLIPCILQSNSTAPRRLVNLASKPILLVTTQASYHAPYDYCTYEYYRQAGCSKAEHLDLPKVGVFGNAHMMFMEENSDVIAGLLKDWIEKL</sequence>
<reference evidence="3" key="1">
    <citation type="journal article" date="2020" name="Stud. Mycol.">
        <title>101 Dothideomycetes genomes: a test case for predicting lifestyles and emergence of pathogens.</title>
        <authorList>
            <person name="Haridas S."/>
            <person name="Albert R."/>
            <person name="Binder M."/>
            <person name="Bloem J."/>
            <person name="Labutti K."/>
            <person name="Salamov A."/>
            <person name="Andreopoulos B."/>
            <person name="Baker S."/>
            <person name="Barry K."/>
            <person name="Bills G."/>
            <person name="Bluhm B."/>
            <person name="Cannon C."/>
            <person name="Castanera R."/>
            <person name="Culley D."/>
            <person name="Daum C."/>
            <person name="Ezra D."/>
            <person name="Gonzalez J."/>
            <person name="Henrissat B."/>
            <person name="Kuo A."/>
            <person name="Liang C."/>
            <person name="Lipzen A."/>
            <person name="Lutzoni F."/>
            <person name="Magnuson J."/>
            <person name="Mondo S."/>
            <person name="Nolan M."/>
            <person name="Ohm R."/>
            <person name="Pangilinan J."/>
            <person name="Park H.-J."/>
            <person name="Ramirez L."/>
            <person name="Alfaro M."/>
            <person name="Sun H."/>
            <person name="Tritt A."/>
            <person name="Yoshinaga Y."/>
            <person name="Zwiers L.-H."/>
            <person name="Turgeon B."/>
            <person name="Goodwin S."/>
            <person name="Spatafora J."/>
            <person name="Crous P."/>
            <person name="Grigoriev I."/>
        </authorList>
    </citation>
    <scope>NUCLEOTIDE SEQUENCE</scope>
    <source>
        <strain evidence="3">CBS 116005</strain>
    </source>
</reference>
<evidence type="ECO:0000313" key="3">
    <source>
        <dbReference type="EMBL" id="KAF2765927.1"/>
    </source>
</evidence>
<name>A0A6G1KZ96_9PEZI</name>
<dbReference type="PANTHER" id="PTHR43194">
    <property type="entry name" value="HYDROLASE ALPHA/BETA FOLD FAMILY"/>
    <property type="match status" value="1"/>
</dbReference>
<dbReference type="PANTHER" id="PTHR43194:SF4">
    <property type="entry name" value="AB HYDROLASE-1 DOMAIN-CONTAINING PROTEIN"/>
    <property type="match status" value="1"/>
</dbReference>
<evidence type="ECO:0000259" key="2">
    <source>
        <dbReference type="Pfam" id="PF12697"/>
    </source>
</evidence>
<dbReference type="Gene3D" id="3.40.50.1820">
    <property type="entry name" value="alpha/beta hydrolase"/>
    <property type="match status" value="1"/>
</dbReference>
<dbReference type="InterPro" id="IPR029058">
    <property type="entry name" value="AB_hydrolase_fold"/>
</dbReference>
<dbReference type="EMBL" id="ML995881">
    <property type="protein sequence ID" value="KAF2765927.1"/>
    <property type="molecule type" value="Genomic_DNA"/>
</dbReference>